<feature type="signal peptide" evidence="1">
    <location>
        <begin position="1"/>
        <end position="21"/>
    </location>
</feature>
<protein>
    <submittedName>
        <fullName evidence="2">Uncharacterized protein</fullName>
    </submittedName>
</protein>
<feature type="chain" id="PRO_5047427318" evidence="1">
    <location>
        <begin position="22"/>
        <end position="118"/>
    </location>
</feature>
<dbReference type="Proteomes" id="UP000595460">
    <property type="component" value="Chromosome"/>
</dbReference>
<reference evidence="2 3" key="1">
    <citation type="submission" date="2021-01" db="EMBL/GenBank/DDBJ databases">
        <title>Genome seq and assembly of Devosia sp. G19.</title>
        <authorList>
            <person name="Chhetri G."/>
        </authorList>
    </citation>
    <scope>NUCLEOTIDE SEQUENCE [LARGE SCALE GENOMIC DNA]</scope>
    <source>
        <strain evidence="2 3">G19</strain>
    </source>
</reference>
<dbReference type="RefSeq" id="WP_201653615.1">
    <property type="nucleotide sequence ID" value="NZ_CP068047.1"/>
</dbReference>
<name>A0ABX7BTU2_9HYPH</name>
<keyword evidence="1" id="KW-0732">Signal</keyword>
<keyword evidence="3" id="KW-1185">Reference proteome</keyword>
<sequence>MRAAWLGALLLLALPAGPALAQEASVKETRCWVGDVTFSPGAGINAGESVSICQAGTGWQKAEAGAPVIGCLLEGELSSVGAVVGIRNNDTLLLQCDVSGRWVTIGSDGQGFGLTLLR</sequence>
<proteinExistence type="predicted"/>
<evidence type="ECO:0000256" key="1">
    <source>
        <dbReference type="SAM" id="SignalP"/>
    </source>
</evidence>
<gene>
    <name evidence="2" type="ORF">JI749_11235</name>
</gene>
<dbReference type="EMBL" id="CP068047">
    <property type="protein sequence ID" value="QQR34952.1"/>
    <property type="molecule type" value="Genomic_DNA"/>
</dbReference>
<evidence type="ECO:0000313" key="2">
    <source>
        <dbReference type="EMBL" id="QQR34952.1"/>
    </source>
</evidence>
<evidence type="ECO:0000313" key="3">
    <source>
        <dbReference type="Proteomes" id="UP000595460"/>
    </source>
</evidence>
<organism evidence="2 3">
    <name type="scientific">Devosia oryziradicis</name>
    <dbReference type="NCBI Taxonomy" id="2801335"/>
    <lineage>
        <taxon>Bacteria</taxon>
        <taxon>Pseudomonadati</taxon>
        <taxon>Pseudomonadota</taxon>
        <taxon>Alphaproteobacteria</taxon>
        <taxon>Hyphomicrobiales</taxon>
        <taxon>Devosiaceae</taxon>
        <taxon>Devosia</taxon>
    </lineage>
</organism>
<accession>A0ABX7BTU2</accession>